<dbReference type="VEuPathDB" id="PlasmoDB:PYYM_0920000"/>
<feature type="compositionally biased region" description="Basic and acidic residues" evidence="1">
    <location>
        <begin position="731"/>
        <end position="758"/>
    </location>
</feature>
<dbReference type="EMBL" id="LM993663">
    <property type="protein sequence ID" value="VTZ78395.1"/>
    <property type="molecule type" value="Genomic_DNA"/>
</dbReference>
<proteinExistence type="predicted"/>
<gene>
    <name evidence="3" type="ORF">PY17X_0920600</name>
    <name evidence="2" type="ORF">PYYM_0920000</name>
</gene>
<evidence type="ECO:0008006" key="6">
    <source>
        <dbReference type="Google" id="ProtNLM"/>
    </source>
</evidence>
<reference evidence="3" key="2">
    <citation type="submission" date="2014-05" db="EMBL/GenBank/DDBJ databases">
        <authorList>
            <person name="Aslett M.A."/>
            <person name="De Silva N."/>
        </authorList>
    </citation>
    <scope>NUCLEOTIDE SEQUENCE</scope>
    <source>
        <strain evidence="3">17X</strain>
    </source>
</reference>
<evidence type="ECO:0000313" key="5">
    <source>
        <dbReference type="Proteomes" id="UP000072904"/>
    </source>
</evidence>
<reference evidence="3" key="4">
    <citation type="submission" date="2019-05" db="EMBL/GenBank/DDBJ databases">
        <authorList>
            <consortium name="Pathogen Informatics"/>
        </authorList>
    </citation>
    <scope>NUCLEOTIDE SEQUENCE</scope>
    <source>
        <strain evidence="3">17X</strain>
    </source>
</reference>
<dbReference type="InterPro" id="IPR029058">
    <property type="entry name" value="AB_hydrolase_fold"/>
</dbReference>
<dbReference type="Proteomes" id="UP000072874">
    <property type="component" value="Chromosome 9"/>
</dbReference>
<reference evidence="4 5" key="1">
    <citation type="journal article" date="2014" name="BMC Biol.">
        <title>A comprehensive evaluation of rodent malaria parasite genomes and gene expression.</title>
        <authorList>
            <person name="Otto T.D."/>
            <person name="Bohme U."/>
            <person name="Jackson A.P."/>
            <person name="Hunt M."/>
            <person name="Franke-Fayard B."/>
            <person name="Hoeijmakers W.A."/>
            <person name="Religa A.A."/>
            <person name="Robertson L."/>
            <person name="Sanders M."/>
            <person name="Ogun S.A."/>
            <person name="Cunningham D."/>
            <person name="Erhart A."/>
            <person name="Billker O."/>
            <person name="Khan S.M."/>
            <person name="Stunnenberg H.G."/>
            <person name="Langhorne J."/>
            <person name="Holder A.A."/>
            <person name="Waters A.P."/>
            <person name="Newbold C.I."/>
            <person name="Pain A."/>
            <person name="Berriman M."/>
            <person name="Janse C.J."/>
        </authorList>
    </citation>
    <scope>NUCLEOTIDE SEQUENCE [LARGE SCALE GENOMIC DNA]</scope>
    <source>
        <strain evidence="3 4">17X</strain>
        <strain evidence="2 5">YM</strain>
    </source>
</reference>
<dbReference type="VEuPathDB" id="PlasmoDB:Py17XNL_000900226"/>
<dbReference type="VEuPathDB" id="PlasmoDB:PY17X_0920600"/>
<organism evidence="2 5">
    <name type="scientific">Plasmodium yoelii</name>
    <dbReference type="NCBI Taxonomy" id="5861"/>
    <lineage>
        <taxon>Eukaryota</taxon>
        <taxon>Sar</taxon>
        <taxon>Alveolata</taxon>
        <taxon>Apicomplexa</taxon>
        <taxon>Aconoidasida</taxon>
        <taxon>Haemosporida</taxon>
        <taxon>Plasmodiidae</taxon>
        <taxon>Plasmodium</taxon>
        <taxon>Plasmodium (Vinckeia)</taxon>
    </lineage>
</organism>
<evidence type="ECO:0000256" key="1">
    <source>
        <dbReference type="SAM" id="MobiDB-lite"/>
    </source>
</evidence>
<reference evidence="2" key="3">
    <citation type="submission" date="2014-05" db="EMBL/GenBank/DDBJ databases">
        <authorList>
            <person name="Aslett A.Martin."/>
            <person name="De Silva Nishadi"/>
        </authorList>
    </citation>
    <scope>NUCLEOTIDE SEQUENCE</scope>
    <source>
        <strain evidence="2">YM</strain>
    </source>
</reference>
<dbReference type="KEGG" id="pyo:PY17X_0920600"/>
<feature type="region of interest" description="Disordered" evidence="1">
    <location>
        <begin position="731"/>
        <end position="777"/>
    </location>
</feature>
<dbReference type="OMA" id="CDNIFFL"/>
<dbReference type="SUPFAM" id="SSF53474">
    <property type="entry name" value="alpha/beta-Hydrolases"/>
    <property type="match status" value="1"/>
</dbReference>
<dbReference type="GeneID" id="3791501"/>
<name>A0A078KB33_PLAYE</name>
<evidence type="ECO:0000313" key="3">
    <source>
        <dbReference type="EMBL" id="VTZ78395.1"/>
    </source>
</evidence>
<accession>A0A078KB33</accession>
<dbReference type="VEuPathDB" id="PlasmoDB:PY05668"/>
<dbReference type="EMBL" id="LK934637">
    <property type="protein sequence ID" value="CDU17978.1"/>
    <property type="molecule type" value="Genomic_DNA"/>
</dbReference>
<dbReference type="RefSeq" id="XP_726161.2">
    <property type="nucleotide sequence ID" value="XM_721068.2"/>
</dbReference>
<sequence length="1813" mass="216375">MDRQKNIKRDKEKISFQKNDEIIDQSEKPKFINIKDKRQTIQILNMYNYNYKNKEEYGDIKKYSVLNNCKNKSEENELIKNTMMGDKKICEVLDGKFDNEMNKNKINNTKENVNDKNMSGNVSGNMSGNILKNSVKNVHVSSCNKIKPNVNFPKEIPYSPNDPHSKKCHDAYLMNKKKCVTNFLKKNSFHTTSAENILHNFKTESHDLLVSKEYQMKEKKDKTNNIIDEKMIKLFDRSKREDNEKVDIFDHTQKENLYEEIEKINNKKQNNIVSRIKKITPHHYYNYVSKLCKYNSIHGKNKLKRKPTKLKLAYSKVIRMRLAKTELAKAMLTKKKNEKKKLAKMYVNNNNVFIKYLKIYKNENRYNKNIISNINNLDIISKRDILSLPEKPVYLYELDNYRFKLNKNIDTPALKVENEDIDFFFKYKNTWLELFFYNNYTSKEILYNYIIIRLNFELMIQEIKDIVIMDMNTNHFSYPYIYNAYLISPISVHDIDNSLRIQKVTSDYSFINNGSWAFLRKKKKNIKKKSHIENNINEKNVPNLLHMTRNKYYINHNFWSRLRSNINSSRNYDIQNNNNFDSLSTMHSFNMNCSDNIQNFIKEEEKTKIDTKEFFQYSENRATFLSNFHSDTSKEKNTVSDANKKSVSNYNTFFLKNNNTTKLFNDNNLIDPSNIYITFTNSKIEPFFPYMCDNIFFLFYYYNNYLNMFIKTALENDKKKKMLMAHQHIQNVRERNRQYNESKKENEKEKEKEKEKNPQKSNKTELNIITEKTNDQENKSHLKSSIVLNKYNELPTKNILTVKRKITTIPIQITNYPFMNNLKIKNSINDKMYNSIFSKIVKKNSEKIKKELSKDNVDIPIYLWVIFGGKDMKSMDSLNMVYKMLRYATEIPPGEYEKYIRKLKKKKIQINCNTNTDYNHLYFGHNNNNYYNEKNKKKVNLREYNLNSNKIPNSNKIISESNNFLFFEKFNCCSCNDRQTKFYADHAMGTIRKNNKKNFDQNRQKNNENCVCGLSSNTMIRKKKKKKRTLPELNKELFPDNYLYNTSSEIYKRIVNYYNNYNKKYNKYGPNNYKEFLEFYHKENNENSCIKVEENKTYFKTDVPTKGITINKYNKENERNLKKNIKNETLYSNLSENIYSKKIRTNEDKLPKYFISNMCDEMPNEDKYYCANLWDQQKGEKRNTLNKYSNNMNTVSNNNNNNNNNNIMGSENKEQVVDEGKDKMEHNSKNPDSKTYDLFLEANDSDSSGQESDNNLYNFISYHMQGRNPSFEIKDEKIKSNKLNYTDIYGPVIYRSISRDCQDGKKQKSYNNDNHRNQKNKWNCNNKKEKRKVRYSFLLLDYPSYYNSTGHPSPLTFKTSAFCALKEAIKEIRKENQNANISINTLGYSLGCCVSLQLILDIAKSLYNDFYQDIYKIPYNKKEKEPIKEIKEDNKLSIKLNNNKNKINEYIYDSKKILTFENVLFFPKEEKYYSSNDIFQQDNEEKIKNIKVETEKKTDHNKLHLLESFLTEKNEQIHINDNESTTFEISNCCNTKPKVKTCFYKNNIYNPNEPDKMNTLKLEENKTNVEKVDKYGKVYLNVTKKNDLKNNHVQNYEIRKNSSLKINVKEMNMHEEIVKEKKEIDNLKITVDKVILIAPFTNTQKLVKGILNNSMLFLLSSFIMNKKCQYVHWDNILVLKELFKIINDFKKNKYLYDIFYNFQIDYIHGEKDTLVPYNMSLTLYKLTNDLIIKYSMFNIKTFLYIFKEDCHSSILNSQTENNILQIIFNPFRLHPFSTTFIHKFHFDLYKDLYLLKTVYLQYISRVTSNLRFL</sequence>
<dbReference type="VEuPathDB" id="PlasmoDB:PY06922"/>
<protein>
    <recommendedName>
        <fullName evidence="6">Alpha/beta hydrolase</fullName>
    </recommendedName>
</protein>
<dbReference type="Proteomes" id="UP000072904">
    <property type="component" value="Chromosome 9"/>
</dbReference>
<dbReference type="OrthoDB" id="382408at2759"/>
<evidence type="ECO:0000313" key="2">
    <source>
        <dbReference type="EMBL" id="CDU17978.1"/>
    </source>
</evidence>
<evidence type="ECO:0000313" key="4">
    <source>
        <dbReference type="Proteomes" id="UP000072874"/>
    </source>
</evidence>